<evidence type="ECO:0000256" key="1">
    <source>
        <dbReference type="SAM" id="Phobius"/>
    </source>
</evidence>
<protein>
    <submittedName>
        <fullName evidence="2">Uncharacterized protein</fullName>
    </submittedName>
</protein>
<dbReference type="Proteomes" id="UP000439752">
    <property type="component" value="Unassembled WGS sequence"/>
</dbReference>
<reference evidence="2 3" key="1">
    <citation type="submission" date="2019-10" db="EMBL/GenBank/DDBJ databases">
        <authorList>
            <person name="Karimi E."/>
        </authorList>
    </citation>
    <scope>NUCLEOTIDE SEQUENCE [LARGE SCALE GENOMIC DNA]</scope>
    <source>
        <strain evidence="2">Exiguobacterium sp. 9Y</strain>
    </source>
</reference>
<feature type="transmembrane region" description="Helical" evidence="1">
    <location>
        <begin position="34"/>
        <end position="54"/>
    </location>
</feature>
<keyword evidence="1" id="KW-1133">Transmembrane helix</keyword>
<evidence type="ECO:0000313" key="3">
    <source>
        <dbReference type="Proteomes" id="UP000439752"/>
    </source>
</evidence>
<keyword evidence="1" id="KW-0472">Membrane</keyword>
<dbReference type="AlphaFoldDB" id="A0A653IFL2"/>
<name>A0A653IFL2_9BACL</name>
<keyword evidence="1" id="KW-0812">Transmembrane</keyword>
<accession>A0A653IFL2</accession>
<proteinExistence type="predicted"/>
<organism evidence="2 3">
    <name type="scientific">Exiguobacterium oxidotolerans</name>
    <dbReference type="NCBI Taxonomy" id="223958"/>
    <lineage>
        <taxon>Bacteria</taxon>
        <taxon>Bacillati</taxon>
        <taxon>Bacillota</taxon>
        <taxon>Bacilli</taxon>
        <taxon>Bacillales</taxon>
        <taxon>Bacillales Family XII. Incertae Sedis</taxon>
        <taxon>Exiguobacterium</taxon>
    </lineage>
</organism>
<sequence>MSSITTGPLLSLLKAGGTMAYVEGESFFSDMPVFMVIFFIAILSFMAFALISAVTKGVSTNSLTNSLRHHASELVTPTEDGAQAYVVYLRSLSTFPVEKTNLEPVRLVKGISTLISATDQITEVTKQDITAQYARLGLLDGEILADEAPIHHHSTHHSHHS</sequence>
<dbReference type="EMBL" id="CABWKQ010000030">
    <property type="protein sequence ID" value="VWX37935.1"/>
    <property type="molecule type" value="Genomic_DNA"/>
</dbReference>
<evidence type="ECO:0000313" key="2">
    <source>
        <dbReference type="EMBL" id="VWX37935.1"/>
    </source>
</evidence>
<keyword evidence="3" id="KW-1185">Reference proteome</keyword>
<dbReference type="RefSeq" id="WP_159173801.1">
    <property type="nucleotide sequence ID" value="NZ_LR732312.1"/>
</dbReference>
<gene>
    <name evidence="2" type="ORF">EXIGUO9Y_360212</name>
</gene>